<reference evidence="5" key="1">
    <citation type="journal article" date="2022" name="Int. J. Syst. Evol. Microbiol.">
        <title>Anaeromyxobacter oryzae sp. nov., Anaeromyxobacter diazotrophicus sp. nov. and Anaeromyxobacter paludicola sp. nov., isolated from paddy soils.</title>
        <authorList>
            <person name="Itoh H."/>
            <person name="Xu Z."/>
            <person name="Mise K."/>
            <person name="Masuda Y."/>
            <person name="Ushijima N."/>
            <person name="Hayakawa C."/>
            <person name="Shiratori Y."/>
            <person name="Senoo K."/>
        </authorList>
    </citation>
    <scope>NUCLEOTIDE SEQUENCE [LARGE SCALE GENOMIC DNA]</scope>
    <source>
        <strain evidence="5">Red232</strain>
    </source>
</reference>
<dbReference type="Gene3D" id="2.120.10.30">
    <property type="entry name" value="TolB, C-terminal domain"/>
    <property type="match status" value="2"/>
</dbReference>
<protein>
    <recommendedName>
        <fullName evidence="6">NHL repeat protein</fullName>
    </recommendedName>
</protein>
<proteinExistence type="predicted"/>
<dbReference type="InterPro" id="IPR001258">
    <property type="entry name" value="NHL_repeat"/>
</dbReference>
<dbReference type="PANTHER" id="PTHR24104">
    <property type="entry name" value="E3 UBIQUITIN-PROTEIN LIGASE NHLRC1-RELATED"/>
    <property type="match status" value="1"/>
</dbReference>
<organism evidence="4 5">
    <name type="scientific">Anaeromyxobacter oryzae</name>
    <dbReference type="NCBI Taxonomy" id="2918170"/>
    <lineage>
        <taxon>Bacteria</taxon>
        <taxon>Pseudomonadati</taxon>
        <taxon>Myxococcota</taxon>
        <taxon>Myxococcia</taxon>
        <taxon>Myxococcales</taxon>
        <taxon>Cystobacterineae</taxon>
        <taxon>Anaeromyxobacteraceae</taxon>
        <taxon>Anaeromyxobacter</taxon>
    </lineage>
</organism>
<evidence type="ECO:0000256" key="2">
    <source>
        <dbReference type="PROSITE-ProRule" id="PRU00504"/>
    </source>
</evidence>
<evidence type="ECO:0000256" key="3">
    <source>
        <dbReference type="SAM" id="SignalP"/>
    </source>
</evidence>
<accession>A0ABM7X4V8</accession>
<dbReference type="PANTHER" id="PTHR24104:SF25">
    <property type="entry name" value="PROTEIN LIN-41"/>
    <property type="match status" value="1"/>
</dbReference>
<dbReference type="RefSeq" id="WP_248357319.1">
    <property type="nucleotide sequence ID" value="NZ_AP025591.1"/>
</dbReference>
<feature type="repeat" description="NHL" evidence="2">
    <location>
        <begin position="248"/>
        <end position="288"/>
    </location>
</feature>
<dbReference type="PROSITE" id="PS51125">
    <property type="entry name" value="NHL"/>
    <property type="match status" value="2"/>
</dbReference>
<evidence type="ECO:0000313" key="5">
    <source>
        <dbReference type="Proteomes" id="UP001162891"/>
    </source>
</evidence>
<feature type="chain" id="PRO_5046143185" description="NHL repeat protein" evidence="3">
    <location>
        <begin position="23"/>
        <end position="338"/>
    </location>
</feature>
<evidence type="ECO:0000313" key="4">
    <source>
        <dbReference type="EMBL" id="BDG06844.1"/>
    </source>
</evidence>
<gene>
    <name evidence="4" type="ORF">AMOR_58400</name>
</gene>
<keyword evidence="1" id="KW-0677">Repeat</keyword>
<evidence type="ECO:0008006" key="6">
    <source>
        <dbReference type="Google" id="ProtNLM"/>
    </source>
</evidence>
<keyword evidence="3" id="KW-0732">Signal</keyword>
<evidence type="ECO:0000256" key="1">
    <source>
        <dbReference type="ARBA" id="ARBA00022737"/>
    </source>
</evidence>
<keyword evidence="5" id="KW-1185">Reference proteome</keyword>
<feature type="repeat" description="NHL" evidence="2">
    <location>
        <begin position="198"/>
        <end position="241"/>
    </location>
</feature>
<dbReference type="Proteomes" id="UP001162891">
    <property type="component" value="Chromosome"/>
</dbReference>
<dbReference type="EMBL" id="AP025591">
    <property type="protein sequence ID" value="BDG06844.1"/>
    <property type="molecule type" value="Genomic_DNA"/>
</dbReference>
<dbReference type="PROSITE" id="PS51257">
    <property type="entry name" value="PROKAR_LIPOPROTEIN"/>
    <property type="match status" value="1"/>
</dbReference>
<dbReference type="InterPro" id="IPR050952">
    <property type="entry name" value="TRIM-NHL_E3_ligases"/>
</dbReference>
<dbReference type="InterPro" id="IPR011042">
    <property type="entry name" value="6-blade_b-propeller_TolB-like"/>
</dbReference>
<name>A0ABM7X4V8_9BACT</name>
<dbReference type="SUPFAM" id="SSF101898">
    <property type="entry name" value="NHL repeat"/>
    <property type="match status" value="1"/>
</dbReference>
<sequence>MRSRWSLVSVSALLVGAGCAHVAPGRPPPEVAWPAPPAEARVRLVAVFPDPGAPAPARSAWQTILDAVTGRDPVREAHAWVVRPFGVAGLPGGGWAIADPDGAAVLRLPPGSEPARVGCRGREWQAPMAVAAAPDGALWVADGGAAAVVRVAPDGSCRATAAGTFERPTGIAVAGGRVFVADPPRHQIVALEASGEVAARFGGHGEGDGELNFPTAVAVDRDGNLLVVDALNFRIARFSPDGRWLGAFGEAGDAGGALARPKGVAVDGTGRIYVTDAQRDLVLVYSAAGAFEAALGAPGSEPGYLTMPAGVATAGSRLCVADSQNRRVLVFEILGGRS</sequence>
<feature type="signal peptide" evidence="3">
    <location>
        <begin position="1"/>
        <end position="22"/>
    </location>
</feature>